<comment type="caution">
    <text evidence="1">The sequence shown here is derived from an EMBL/GenBank/DDBJ whole genome shotgun (WGS) entry which is preliminary data.</text>
</comment>
<organism evidence="1 2">
    <name type="scientific">Pseudoalteromonas caenipelagi</name>
    <dbReference type="NCBI Taxonomy" id="2726988"/>
    <lineage>
        <taxon>Bacteria</taxon>
        <taxon>Pseudomonadati</taxon>
        <taxon>Pseudomonadota</taxon>
        <taxon>Gammaproteobacteria</taxon>
        <taxon>Alteromonadales</taxon>
        <taxon>Pseudoalteromonadaceae</taxon>
        <taxon>Pseudoalteromonas</taxon>
    </lineage>
</organism>
<keyword evidence="2" id="KW-1185">Reference proteome</keyword>
<evidence type="ECO:0000313" key="1">
    <source>
        <dbReference type="EMBL" id="NOU53131.1"/>
    </source>
</evidence>
<dbReference type="EMBL" id="JABBPG010000016">
    <property type="protein sequence ID" value="NOU53131.1"/>
    <property type="molecule type" value="Genomic_DNA"/>
</dbReference>
<name>A0A849VNB3_9GAMM</name>
<dbReference type="SUPFAM" id="SSF46785">
    <property type="entry name" value="Winged helix' DNA-binding domain"/>
    <property type="match status" value="1"/>
</dbReference>
<dbReference type="Proteomes" id="UP000586305">
    <property type="component" value="Unassembled WGS sequence"/>
</dbReference>
<reference evidence="1 2" key="1">
    <citation type="submission" date="2020-04" db="EMBL/GenBank/DDBJ databases">
        <title>Pseudoalteromonas caenipelagi sp. nov., isolated from a tidal flat.</title>
        <authorList>
            <person name="Park S."/>
            <person name="Yoon J.-H."/>
        </authorList>
    </citation>
    <scope>NUCLEOTIDE SEQUENCE [LARGE SCALE GENOMIC DNA]</scope>
    <source>
        <strain evidence="1 2">JBTF-M23</strain>
    </source>
</reference>
<dbReference type="AlphaFoldDB" id="A0A849VNB3"/>
<dbReference type="RefSeq" id="WP_171628166.1">
    <property type="nucleotide sequence ID" value="NZ_JABBPG010000016.1"/>
</dbReference>
<accession>A0A849VNB3</accession>
<evidence type="ECO:0000313" key="2">
    <source>
        <dbReference type="Proteomes" id="UP000586305"/>
    </source>
</evidence>
<sequence>MSNDRYLSPQIQRTLATIELLCGHEVKGVEAGKMVVELNCTPSDMHRVLANLEHAGWAERLTTSQNRWRLHKKPVQVSNTVAHSFSTAISDLQIERNNYGLLR</sequence>
<gene>
    <name evidence="1" type="ORF">HG263_21760</name>
</gene>
<proteinExistence type="predicted"/>
<evidence type="ECO:0008006" key="3">
    <source>
        <dbReference type="Google" id="ProtNLM"/>
    </source>
</evidence>
<dbReference type="InterPro" id="IPR036388">
    <property type="entry name" value="WH-like_DNA-bd_sf"/>
</dbReference>
<protein>
    <recommendedName>
        <fullName evidence="3">IclR-like helix-turn-helix domain-containing protein</fullName>
    </recommendedName>
</protein>
<dbReference type="InterPro" id="IPR036390">
    <property type="entry name" value="WH_DNA-bd_sf"/>
</dbReference>
<dbReference type="Gene3D" id="1.10.10.10">
    <property type="entry name" value="Winged helix-like DNA-binding domain superfamily/Winged helix DNA-binding domain"/>
    <property type="match status" value="1"/>
</dbReference>